<feature type="transmembrane region" description="Helical" evidence="7">
    <location>
        <begin position="738"/>
        <end position="763"/>
    </location>
</feature>
<comment type="similarity">
    <text evidence="2">Belongs to the MscS (TC 1.A.23) family.</text>
</comment>
<dbReference type="InterPro" id="IPR011066">
    <property type="entry name" value="MscS_channel_C_sf"/>
</dbReference>
<dbReference type="GO" id="GO:0008381">
    <property type="term" value="F:mechanosensitive monoatomic ion channel activity"/>
    <property type="evidence" value="ECO:0007669"/>
    <property type="project" value="UniProtKB-ARBA"/>
</dbReference>
<dbReference type="Pfam" id="PF21082">
    <property type="entry name" value="MS_channel_3rd"/>
    <property type="match status" value="1"/>
</dbReference>
<dbReference type="Proteomes" id="UP000324194">
    <property type="component" value="Chromosome 1"/>
</dbReference>
<feature type="transmembrane region" description="Helical" evidence="7">
    <location>
        <begin position="699"/>
        <end position="718"/>
    </location>
</feature>
<dbReference type="Gene3D" id="3.30.70.100">
    <property type="match status" value="1"/>
</dbReference>
<feature type="transmembrane region" description="Helical" evidence="7">
    <location>
        <begin position="429"/>
        <end position="449"/>
    </location>
</feature>
<keyword evidence="11" id="KW-1185">Reference proteome</keyword>
<keyword evidence="6 7" id="KW-0472">Membrane</keyword>
<dbReference type="Pfam" id="PF00924">
    <property type="entry name" value="MS_channel_2nd"/>
    <property type="match status" value="1"/>
</dbReference>
<evidence type="ECO:0000259" key="8">
    <source>
        <dbReference type="Pfam" id="PF00924"/>
    </source>
</evidence>
<comment type="subcellular location">
    <subcellularLocation>
        <location evidence="1">Cell membrane</location>
        <topology evidence="1">Multi-pass membrane protein</topology>
    </subcellularLocation>
</comment>
<feature type="transmembrane region" description="Helical" evidence="7">
    <location>
        <begin position="813"/>
        <end position="833"/>
    </location>
</feature>
<feature type="transmembrane region" description="Helical" evidence="7">
    <location>
        <begin position="646"/>
        <end position="667"/>
    </location>
</feature>
<feature type="transmembrane region" description="Helical" evidence="7">
    <location>
        <begin position="784"/>
        <end position="807"/>
    </location>
</feature>
<dbReference type="InterPro" id="IPR052702">
    <property type="entry name" value="MscS-like_channel"/>
</dbReference>
<feature type="domain" description="Mechanosensitive ion channel MscS" evidence="8">
    <location>
        <begin position="831"/>
        <end position="897"/>
    </location>
</feature>
<evidence type="ECO:0000313" key="11">
    <source>
        <dbReference type="Proteomes" id="UP000324194"/>
    </source>
</evidence>
<dbReference type="InterPro" id="IPR023408">
    <property type="entry name" value="MscS_beta-dom_sf"/>
</dbReference>
<dbReference type="RefSeq" id="WP_148339375.1">
    <property type="nucleotide sequence ID" value="NZ_LR699119.1"/>
</dbReference>
<evidence type="ECO:0000256" key="4">
    <source>
        <dbReference type="ARBA" id="ARBA00022692"/>
    </source>
</evidence>
<dbReference type="SUPFAM" id="SSF50182">
    <property type="entry name" value="Sm-like ribonucleoproteins"/>
    <property type="match status" value="1"/>
</dbReference>
<keyword evidence="3" id="KW-1003">Cell membrane</keyword>
<name>A0A5E4PGH3_9COXI</name>
<dbReference type="SUPFAM" id="SSF82861">
    <property type="entry name" value="Mechanosensitive channel protein MscS (YggB), transmembrane region"/>
    <property type="match status" value="1"/>
</dbReference>
<evidence type="ECO:0000313" key="10">
    <source>
        <dbReference type="EMBL" id="VVC76130.1"/>
    </source>
</evidence>
<feature type="transmembrane region" description="Helical" evidence="7">
    <location>
        <begin position="579"/>
        <end position="598"/>
    </location>
</feature>
<dbReference type="KEGG" id="asip:AQUSIP_14350"/>
<evidence type="ECO:0000256" key="6">
    <source>
        <dbReference type="ARBA" id="ARBA00023136"/>
    </source>
</evidence>
<dbReference type="OrthoDB" id="9799209at2"/>
<dbReference type="InterPro" id="IPR049278">
    <property type="entry name" value="MS_channel_C"/>
</dbReference>
<evidence type="ECO:0000256" key="3">
    <source>
        <dbReference type="ARBA" id="ARBA00022475"/>
    </source>
</evidence>
<feature type="transmembrane region" description="Helical" evidence="7">
    <location>
        <begin position="506"/>
        <end position="528"/>
    </location>
</feature>
<feature type="transmembrane region" description="Helical" evidence="7">
    <location>
        <begin position="619"/>
        <end position="640"/>
    </location>
</feature>
<dbReference type="Gene3D" id="1.10.287.1260">
    <property type="match status" value="1"/>
</dbReference>
<evidence type="ECO:0000259" key="9">
    <source>
        <dbReference type="Pfam" id="PF21082"/>
    </source>
</evidence>
<evidence type="ECO:0000256" key="7">
    <source>
        <dbReference type="SAM" id="Phobius"/>
    </source>
</evidence>
<dbReference type="InterPro" id="IPR006685">
    <property type="entry name" value="MscS_channel_2nd"/>
</dbReference>
<evidence type="ECO:0000256" key="2">
    <source>
        <dbReference type="ARBA" id="ARBA00008017"/>
    </source>
</evidence>
<accession>A0A5E4PGH3</accession>
<dbReference type="SUPFAM" id="SSF82689">
    <property type="entry name" value="Mechanosensitive channel protein MscS (YggB), C-terminal domain"/>
    <property type="match status" value="1"/>
</dbReference>
<evidence type="ECO:0000256" key="1">
    <source>
        <dbReference type="ARBA" id="ARBA00004651"/>
    </source>
</evidence>
<dbReference type="AlphaFoldDB" id="A0A5E4PGH3"/>
<evidence type="ECO:0000256" key="5">
    <source>
        <dbReference type="ARBA" id="ARBA00022989"/>
    </source>
</evidence>
<keyword evidence="5 7" id="KW-1133">Transmembrane helix</keyword>
<gene>
    <name evidence="10" type="primary">mscM</name>
    <name evidence="10" type="ORF">AQUSIP_14350</name>
</gene>
<dbReference type="InterPro" id="IPR010920">
    <property type="entry name" value="LSM_dom_sf"/>
</dbReference>
<protein>
    <submittedName>
        <fullName evidence="10">Miniconductance mechanosensitive channel MscM</fullName>
    </submittedName>
</protein>
<sequence>MRMPLLIEKHFAGILLVLILTAAMMLPVYAKQARQNDQSTIDRIQLVTQQINLLKGRLDQGQQELSDLQQQHDNHISGQALEKVSKSLLDKASLDISVAKSNLDSINIELTDNQQTITWLEKSVQEIENQLNVLSIFGVKVAKNEVANPDVLHADLAYQQNLLTLEKKRYKYLQNLQQVAGNILSLRNDHYSRLNTLLKSRNLLHVKQQQVNDELAYQEQQNEWLQKLNQYYAQLANIDPVKSRSEYAAIERDIYYANEKANYAYVQSLIARYDDQIQQMKLAVMRSSSISVLNEIGDQYQSLNKQIDRLDTVLKSRISVLETHINYLSARKAKAAAFQPYIKNLKEVAKQYKASDVDLLRINKNLSDFRQSLDHALQTELSSRQGFPVFGFKTFLDLGKEMLLVPALSFQIIKSLSTALIRGFESKSLLSWSLFILAEAIVTVIFFYLRGALIRLLERPSKWRDKINSKWLSLQWLRRNFVDLFVLGNVFGIMVFFGISRQNYVFMVYLALVWLTFKGIMVIARLCLVETTHDSTGHDTRLFHRLKWMILLGGIITALTVFVHQLPLIYELKTLCDRLFLLLTMLLSIMLLRSYDVVPNLILSHMEHNHPYLKRSIRLIGVLVPLLMLGNSIIGVFGYLNLIMTVSWYEGLFMIVLIGYLILRGLLSDAMEQLSRLMIQYVNNGWLWTEAFLKPIDKVLRIALFFIAWAVLFILYGWDKQSPIVERLTRMLHYKLVSVLNTTITPLSIIELFVVISVFYWTAKWTREFVYRMLLSRTKDMGMRNSISILSQYTVVVLGIFICLRVLGIDLRALAIVSGMFAFGVGLGLRDLANNFACGFLILLERPLRVGDIVNIGGIEGEVTHIGSRAVTVRTWDCMELVVPNTEIFNKSFTNWTAKDYTVRSVLHIKIGRYDNPHEIKVLIHNVLVEHKDVLTDPAPEVYLKEISDALMEFEIRYFVNIRQVKSRTSVASNVLMHIWDTFAAHGIKPPYPQREIVLKSDRVVKSEKPILDLAPSSVDRLM</sequence>
<organism evidence="10 11">
    <name type="scientific">Aquicella siphonis</name>
    <dbReference type="NCBI Taxonomy" id="254247"/>
    <lineage>
        <taxon>Bacteria</taxon>
        <taxon>Pseudomonadati</taxon>
        <taxon>Pseudomonadota</taxon>
        <taxon>Gammaproteobacteria</taxon>
        <taxon>Legionellales</taxon>
        <taxon>Coxiellaceae</taxon>
        <taxon>Aquicella</taxon>
    </lineage>
</organism>
<feature type="transmembrane region" description="Helical" evidence="7">
    <location>
        <begin position="548"/>
        <end position="567"/>
    </location>
</feature>
<dbReference type="PANTHER" id="PTHR30347">
    <property type="entry name" value="POTASSIUM CHANNEL RELATED"/>
    <property type="match status" value="1"/>
</dbReference>
<proteinExistence type="inferred from homology"/>
<dbReference type="Gene3D" id="2.30.30.60">
    <property type="match status" value="1"/>
</dbReference>
<dbReference type="PANTHER" id="PTHR30347:SF1">
    <property type="entry name" value="MECHANOSENSITIVE CHANNEL MSCK"/>
    <property type="match status" value="1"/>
</dbReference>
<dbReference type="EMBL" id="LR699119">
    <property type="protein sequence ID" value="VVC76130.1"/>
    <property type="molecule type" value="Genomic_DNA"/>
</dbReference>
<feature type="domain" description="Mechanosensitive ion channel MscS C-terminal" evidence="9">
    <location>
        <begin position="924"/>
        <end position="989"/>
    </location>
</feature>
<dbReference type="GO" id="GO:0005886">
    <property type="term" value="C:plasma membrane"/>
    <property type="evidence" value="ECO:0007669"/>
    <property type="project" value="UniProtKB-SubCell"/>
</dbReference>
<keyword evidence="4 7" id="KW-0812">Transmembrane</keyword>
<reference evidence="10 11" key="1">
    <citation type="submission" date="2019-08" db="EMBL/GenBank/DDBJ databases">
        <authorList>
            <person name="Guy L."/>
        </authorList>
    </citation>
    <scope>NUCLEOTIDE SEQUENCE [LARGE SCALE GENOMIC DNA]</scope>
    <source>
        <strain evidence="10 11">SGT-108</strain>
    </source>
</reference>
<dbReference type="InterPro" id="IPR011014">
    <property type="entry name" value="MscS_channel_TM-2"/>
</dbReference>
<feature type="transmembrane region" description="Helical" evidence="7">
    <location>
        <begin position="481"/>
        <end position="500"/>
    </location>
</feature>